<dbReference type="EMBL" id="NGJY01000002">
    <property type="protein sequence ID" value="RSU03329.1"/>
    <property type="molecule type" value="Genomic_DNA"/>
</dbReference>
<name>A0A430A8C5_9ENTE</name>
<keyword evidence="1" id="KW-0472">Membrane</keyword>
<dbReference type="RefSeq" id="WP_126831539.1">
    <property type="nucleotide sequence ID" value="NZ_CBCRYB010000001.1"/>
</dbReference>
<dbReference type="Pfam" id="PF06177">
    <property type="entry name" value="QueT"/>
    <property type="match status" value="1"/>
</dbReference>
<keyword evidence="3" id="KW-1185">Reference proteome</keyword>
<dbReference type="Proteomes" id="UP000287101">
    <property type="component" value="Unassembled WGS sequence"/>
</dbReference>
<evidence type="ECO:0000313" key="2">
    <source>
        <dbReference type="EMBL" id="RSU03329.1"/>
    </source>
</evidence>
<proteinExistence type="predicted"/>
<feature type="transmembrane region" description="Helical" evidence="1">
    <location>
        <begin position="104"/>
        <end position="125"/>
    </location>
</feature>
<accession>A0A430A8C5</accession>
<comment type="caution">
    <text evidence="2">The sequence shown here is derived from an EMBL/GenBank/DDBJ whole genome shotgun (WGS) entry which is preliminary data.</text>
</comment>
<dbReference type="PANTHER" id="PTHR40044">
    <property type="entry name" value="INTEGRAL MEMBRANE PROTEIN-RELATED"/>
    <property type="match status" value="1"/>
</dbReference>
<keyword evidence="1" id="KW-1133">Transmembrane helix</keyword>
<dbReference type="InterPro" id="IPR010387">
    <property type="entry name" value="QueT"/>
</dbReference>
<feature type="transmembrane region" description="Helical" evidence="1">
    <location>
        <begin position="72"/>
        <end position="92"/>
    </location>
</feature>
<evidence type="ECO:0000256" key="1">
    <source>
        <dbReference type="SAM" id="Phobius"/>
    </source>
</evidence>
<dbReference type="PIRSF" id="PIRSF031501">
    <property type="entry name" value="QueT"/>
    <property type="match status" value="1"/>
</dbReference>
<feature type="transmembrane region" description="Helical" evidence="1">
    <location>
        <begin position="131"/>
        <end position="156"/>
    </location>
</feature>
<reference evidence="2 3" key="1">
    <citation type="submission" date="2017-05" db="EMBL/GenBank/DDBJ databases">
        <title>Vagococcus spp. assemblies.</title>
        <authorList>
            <person name="Gulvik C.A."/>
        </authorList>
    </citation>
    <scope>NUCLEOTIDE SEQUENCE [LARGE SCALE GENOMIC DNA]</scope>
    <source>
        <strain evidence="2 3">CCUG 41755</strain>
    </source>
</reference>
<keyword evidence="1" id="KW-0812">Transmembrane</keyword>
<gene>
    <name evidence="2" type="ORF">CBF31_06330</name>
</gene>
<dbReference type="PANTHER" id="PTHR40044:SF1">
    <property type="entry name" value="INTEGRAL MEMBRANE PROTEIN"/>
    <property type="match status" value="1"/>
</dbReference>
<organism evidence="2 3">
    <name type="scientific">Vagococcus fessus</name>
    <dbReference type="NCBI Taxonomy" id="120370"/>
    <lineage>
        <taxon>Bacteria</taxon>
        <taxon>Bacillati</taxon>
        <taxon>Bacillota</taxon>
        <taxon>Bacilli</taxon>
        <taxon>Lactobacillales</taxon>
        <taxon>Enterococcaceae</taxon>
        <taxon>Vagococcus</taxon>
    </lineage>
</organism>
<feature type="transmembrane region" description="Helical" evidence="1">
    <location>
        <begin position="12"/>
        <end position="34"/>
    </location>
</feature>
<evidence type="ECO:0008006" key="4">
    <source>
        <dbReference type="Google" id="ProtNLM"/>
    </source>
</evidence>
<protein>
    <recommendedName>
        <fullName evidence="4">QueT transporter family protein</fullName>
    </recommendedName>
</protein>
<dbReference type="AlphaFoldDB" id="A0A430A8C5"/>
<sequence length="165" mass="18319">MTTTNKTKFLVINGVIAAMYVALSVLSPFSQGIIQFRVSESLNHLVVFNKKLMWGVVGGVVLYNLLFSELVWLDVLFGGGQTFIALGLTALLTRYVPNMLMRMILNIVFFTISMVLIAIMIIITADVPIPFWATYGSLALSELIIMTISAPVMYAINKSLKFDKM</sequence>
<evidence type="ECO:0000313" key="3">
    <source>
        <dbReference type="Proteomes" id="UP000287101"/>
    </source>
</evidence>
<dbReference type="OrthoDB" id="1706970at2"/>